<dbReference type="Proteomes" id="UP000735302">
    <property type="component" value="Unassembled WGS sequence"/>
</dbReference>
<evidence type="ECO:0000313" key="2">
    <source>
        <dbReference type="Proteomes" id="UP000735302"/>
    </source>
</evidence>
<accession>A0AAV3Y1V3</accession>
<dbReference type="EMBL" id="BLXT01000370">
    <property type="protein sequence ID" value="GFN76332.1"/>
    <property type="molecule type" value="Genomic_DNA"/>
</dbReference>
<comment type="caution">
    <text evidence="1">The sequence shown here is derived from an EMBL/GenBank/DDBJ whole genome shotgun (WGS) entry which is preliminary data.</text>
</comment>
<dbReference type="AlphaFoldDB" id="A0AAV3Y1V3"/>
<gene>
    <name evidence="1" type="ORF">PoB_000283800</name>
</gene>
<sequence>MGKLISIDAVGASIVGKQLLDHNLHPSTLHCCLSSVWARRRISSKGIVRFQGNGHKTSRSLASQLVVGGHWVADKIYLPKFGIEPVNPRDASKRLTDDQLFIREN</sequence>
<organism evidence="1 2">
    <name type="scientific">Plakobranchus ocellatus</name>
    <dbReference type="NCBI Taxonomy" id="259542"/>
    <lineage>
        <taxon>Eukaryota</taxon>
        <taxon>Metazoa</taxon>
        <taxon>Spiralia</taxon>
        <taxon>Lophotrochozoa</taxon>
        <taxon>Mollusca</taxon>
        <taxon>Gastropoda</taxon>
        <taxon>Heterobranchia</taxon>
        <taxon>Euthyneura</taxon>
        <taxon>Panpulmonata</taxon>
        <taxon>Sacoglossa</taxon>
        <taxon>Placobranchoidea</taxon>
        <taxon>Plakobranchidae</taxon>
        <taxon>Plakobranchus</taxon>
    </lineage>
</organism>
<name>A0AAV3Y1V3_9GAST</name>
<protein>
    <submittedName>
        <fullName evidence="1">Uncharacterized protein</fullName>
    </submittedName>
</protein>
<proteinExistence type="predicted"/>
<evidence type="ECO:0000313" key="1">
    <source>
        <dbReference type="EMBL" id="GFN76332.1"/>
    </source>
</evidence>
<reference evidence="1 2" key="1">
    <citation type="journal article" date="2021" name="Elife">
        <title>Chloroplast acquisition without the gene transfer in kleptoplastic sea slugs, Plakobranchus ocellatus.</title>
        <authorList>
            <person name="Maeda T."/>
            <person name="Takahashi S."/>
            <person name="Yoshida T."/>
            <person name="Shimamura S."/>
            <person name="Takaki Y."/>
            <person name="Nagai Y."/>
            <person name="Toyoda A."/>
            <person name="Suzuki Y."/>
            <person name="Arimoto A."/>
            <person name="Ishii H."/>
            <person name="Satoh N."/>
            <person name="Nishiyama T."/>
            <person name="Hasebe M."/>
            <person name="Maruyama T."/>
            <person name="Minagawa J."/>
            <person name="Obokata J."/>
            <person name="Shigenobu S."/>
        </authorList>
    </citation>
    <scope>NUCLEOTIDE SEQUENCE [LARGE SCALE GENOMIC DNA]</scope>
</reference>
<keyword evidence="2" id="KW-1185">Reference proteome</keyword>